<keyword evidence="6" id="KW-1185">Reference proteome</keyword>
<dbReference type="InterPro" id="IPR000644">
    <property type="entry name" value="CBS_dom"/>
</dbReference>
<name>A0A1H0ZVN0_9ACTN</name>
<protein>
    <submittedName>
        <fullName evidence="5">CBS domain-containing protein</fullName>
    </submittedName>
</protein>
<dbReference type="PANTHER" id="PTHR43080">
    <property type="entry name" value="CBS DOMAIN-CONTAINING PROTEIN CBSX3, MITOCHONDRIAL"/>
    <property type="match status" value="1"/>
</dbReference>
<feature type="domain" description="CBS" evidence="4">
    <location>
        <begin position="9"/>
        <end position="67"/>
    </location>
</feature>
<sequence>MPIAVQEVMGRVAVAVHMHARFTDIVAVMKRYAVSAVTVIDEDRRPVGVVSQDDLLLRETDQVRHSSTIYETSRQREEHRKAAGRIAAELMSTPAITVTPETPVREAARIMHEKRINQLPVVHPVTGRIAGTVYRADLLRVFDRPVEELRRDVEAVVRQIAGPDAVPAIEIEDGVVRLSGRVERESQAIQLAEAVRRVEGVIDVEPDLTFTRSDLARERR</sequence>
<evidence type="ECO:0000256" key="2">
    <source>
        <dbReference type="PROSITE-ProRule" id="PRU00703"/>
    </source>
</evidence>
<evidence type="ECO:0000259" key="4">
    <source>
        <dbReference type="PROSITE" id="PS51371"/>
    </source>
</evidence>
<dbReference type="PROSITE" id="PS51371">
    <property type="entry name" value="CBS"/>
    <property type="match status" value="2"/>
</dbReference>
<feature type="domain" description="CBS" evidence="4">
    <location>
        <begin position="91"/>
        <end position="148"/>
    </location>
</feature>
<dbReference type="Pfam" id="PF00571">
    <property type="entry name" value="CBS"/>
    <property type="match status" value="2"/>
</dbReference>
<dbReference type="InterPro" id="IPR046342">
    <property type="entry name" value="CBS_dom_sf"/>
</dbReference>
<dbReference type="PANTHER" id="PTHR43080:SF29">
    <property type="entry name" value="OS02G0818000 PROTEIN"/>
    <property type="match status" value="1"/>
</dbReference>
<dbReference type="InterPro" id="IPR051257">
    <property type="entry name" value="Diverse_CBS-Domain"/>
</dbReference>
<organism evidence="5 6">
    <name type="scientific">Thermostaphylospora chromogena</name>
    <dbReference type="NCBI Taxonomy" id="35622"/>
    <lineage>
        <taxon>Bacteria</taxon>
        <taxon>Bacillati</taxon>
        <taxon>Actinomycetota</taxon>
        <taxon>Actinomycetes</taxon>
        <taxon>Streptosporangiales</taxon>
        <taxon>Thermomonosporaceae</taxon>
        <taxon>Thermostaphylospora</taxon>
    </lineage>
</organism>
<evidence type="ECO:0000313" key="5">
    <source>
        <dbReference type="EMBL" id="SDQ31412.1"/>
    </source>
</evidence>
<dbReference type="OrthoDB" id="3626971at2"/>
<dbReference type="Gene3D" id="3.30.1340.30">
    <property type="match status" value="1"/>
</dbReference>
<dbReference type="InterPro" id="IPR007055">
    <property type="entry name" value="BON_dom"/>
</dbReference>
<dbReference type="SUPFAM" id="SSF54631">
    <property type="entry name" value="CBS-domain pair"/>
    <property type="match status" value="1"/>
</dbReference>
<dbReference type="STRING" id="35622.SAMN04489764_0167"/>
<evidence type="ECO:0000259" key="3">
    <source>
        <dbReference type="PROSITE" id="PS50914"/>
    </source>
</evidence>
<dbReference type="Proteomes" id="UP000217103">
    <property type="component" value="Unassembled WGS sequence"/>
</dbReference>
<dbReference type="SMART" id="SM00116">
    <property type="entry name" value="CBS"/>
    <property type="match status" value="2"/>
</dbReference>
<dbReference type="InterPro" id="IPR017080">
    <property type="entry name" value="UCP036990_CBS_BON"/>
</dbReference>
<gene>
    <name evidence="5" type="ORF">SAMN04489764_0167</name>
</gene>
<dbReference type="Gene3D" id="3.10.580.10">
    <property type="entry name" value="CBS-domain"/>
    <property type="match status" value="1"/>
</dbReference>
<dbReference type="PROSITE" id="PS50914">
    <property type="entry name" value="BON"/>
    <property type="match status" value="1"/>
</dbReference>
<dbReference type="Pfam" id="PF04972">
    <property type="entry name" value="BON"/>
    <property type="match status" value="1"/>
</dbReference>
<proteinExistence type="predicted"/>
<dbReference type="AlphaFoldDB" id="A0A1H0ZVN0"/>
<dbReference type="RefSeq" id="WP_093256835.1">
    <property type="nucleotide sequence ID" value="NZ_FNKK01000002.1"/>
</dbReference>
<keyword evidence="1 2" id="KW-0129">CBS domain</keyword>
<evidence type="ECO:0000256" key="1">
    <source>
        <dbReference type="ARBA" id="ARBA00023122"/>
    </source>
</evidence>
<reference evidence="5 6" key="1">
    <citation type="submission" date="2016-10" db="EMBL/GenBank/DDBJ databases">
        <authorList>
            <person name="de Groot N.N."/>
        </authorList>
    </citation>
    <scope>NUCLEOTIDE SEQUENCE [LARGE SCALE GENOMIC DNA]</scope>
    <source>
        <strain evidence="5 6">DSM 43794</strain>
    </source>
</reference>
<evidence type="ECO:0000313" key="6">
    <source>
        <dbReference type="Proteomes" id="UP000217103"/>
    </source>
</evidence>
<feature type="domain" description="BON" evidence="3">
    <location>
        <begin position="145"/>
        <end position="212"/>
    </location>
</feature>
<dbReference type="EMBL" id="FNKK01000002">
    <property type="protein sequence ID" value="SDQ31412.1"/>
    <property type="molecule type" value="Genomic_DNA"/>
</dbReference>
<dbReference type="PIRSF" id="PIRSF036990">
    <property type="entry name" value="UCP036990_CBS_BON"/>
    <property type="match status" value="1"/>
</dbReference>
<accession>A0A1H0ZVN0</accession>